<dbReference type="AlphaFoldDB" id="A0A849L6K9"/>
<evidence type="ECO:0000313" key="2">
    <source>
        <dbReference type="EMBL" id="NNU82036.1"/>
    </source>
</evidence>
<dbReference type="InterPro" id="IPR003018">
    <property type="entry name" value="GAF"/>
</dbReference>
<evidence type="ECO:0000313" key="3">
    <source>
        <dbReference type="Proteomes" id="UP000572377"/>
    </source>
</evidence>
<name>A0A849L6K9_9RHOB</name>
<feature type="domain" description="GAF" evidence="1">
    <location>
        <begin position="35"/>
        <end position="177"/>
    </location>
</feature>
<organism evidence="2 3">
    <name type="scientific">Halovulum dunhuangense</name>
    <dbReference type="NCBI Taxonomy" id="1505036"/>
    <lineage>
        <taxon>Bacteria</taxon>
        <taxon>Pseudomonadati</taxon>
        <taxon>Pseudomonadota</taxon>
        <taxon>Alphaproteobacteria</taxon>
        <taxon>Rhodobacterales</taxon>
        <taxon>Paracoccaceae</taxon>
        <taxon>Halovulum</taxon>
    </lineage>
</organism>
<comment type="caution">
    <text evidence="2">The sequence shown here is derived from an EMBL/GenBank/DDBJ whole genome shotgun (WGS) entry which is preliminary data.</text>
</comment>
<dbReference type="Gene3D" id="3.30.450.40">
    <property type="match status" value="1"/>
</dbReference>
<dbReference type="Proteomes" id="UP000572377">
    <property type="component" value="Unassembled WGS sequence"/>
</dbReference>
<reference evidence="2 3" key="1">
    <citation type="submission" date="2020-05" db="EMBL/GenBank/DDBJ databases">
        <title>Gimesia benthica sp. nov., a novel planctomycete isolated from a deep-sea water sample of the Northwest Indian Ocean.</title>
        <authorList>
            <person name="Wang J."/>
            <person name="Ruan C."/>
            <person name="Song L."/>
            <person name="Zhu Y."/>
            <person name="Li A."/>
            <person name="Zheng X."/>
            <person name="Wang L."/>
            <person name="Lu Z."/>
            <person name="Huang Y."/>
            <person name="Du W."/>
            <person name="Zhou Y."/>
            <person name="Huang L."/>
            <person name="Dai X."/>
        </authorList>
    </citation>
    <scope>NUCLEOTIDE SEQUENCE [LARGE SCALE GENOMIC DNA]</scope>
    <source>
        <strain evidence="2 3">YYQ-30</strain>
    </source>
</reference>
<proteinExistence type="predicted"/>
<dbReference type="EMBL" id="JABFBC010000004">
    <property type="protein sequence ID" value="NNU82036.1"/>
    <property type="molecule type" value="Genomic_DNA"/>
</dbReference>
<evidence type="ECO:0000259" key="1">
    <source>
        <dbReference type="SMART" id="SM00065"/>
    </source>
</evidence>
<sequence length="225" mass="25559">MATKKMMHDIKEDDAEIREKYRLRTVDKYNILDTAPEKQLDQLTSLAAKICGTPMALISVIDEDRQWFKSNQGFDTKETPREHSFCTHAIEDDSIMVVEDATKDQRFAGNPFVVGAPDIRFYAGSPLVMENGHALGTLCVIDRKPRKLSENQLEILQILSDAAVTHLELRRALMDMKLIEGILPICAWCRNIRQPDGSWQTLYEHVMAKRRVSHSICPDCAGEIS</sequence>
<dbReference type="Pfam" id="PF01590">
    <property type="entry name" value="GAF"/>
    <property type="match status" value="1"/>
</dbReference>
<accession>A0A849L6K9</accession>
<gene>
    <name evidence="2" type="ORF">HMH01_16480</name>
</gene>
<protein>
    <submittedName>
        <fullName evidence="2">GAF domain-containing protein</fullName>
    </submittedName>
</protein>
<dbReference type="PANTHER" id="PTHR43102">
    <property type="entry name" value="SLR1143 PROTEIN"/>
    <property type="match status" value="1"/>
</dbReference>
<dbReference type="SMART" id="SM00065">
    <property type="entry name" value="GAF"/>
    <property type="match status" value="1"/>
</dbReference>
<dbReference type="PANTHER" id="PTHR43102:SF2">
    <property type="entry name" value="GAF DOMAIN-CONTAINING PROTEIN"/>
    <property type="match status" value="1"/>
</dbReference>
<keyword evidence="3" id="KW-1185">Reference proteome</keyword>
<dbReference type="InterPro" id="IPR029016">
    <property type="entry name" value="GAF-like_dom_sf"/>
</dbReference>
<dbReference type="SUPFAM" id="SSF55781">
    <property type="entry name" value="GAF domain-like"/>
    <property type="match status" value="1"/>
</dbReference>